<protein>
    <submittedName>
        <fullName evidence="3">Aldo/keto reductase</fullName>
    </submittedName>
</protein>
<reference evidence="3 4" key="1">
    <citation type="submission" date="2018-01" db="EMBL/GenBank/DDBJ databases">
        <title>The draft genome sequence of Cohaesibacter sp. H1304.</title>
        <authorList>
            <person name="Wang N.-N."/>
            <person name="Du Z.-J."/>
        </authorList>
    </citation>
    <scope>NUCLEOTIDE SEQUENCE [LARGE SCALE GENOMIC DNA]</scope>
    <source>
        <strain evidence="3 4">H1304</strain>
    </source>
</reference>
<keyword evidence="4" id="KW-1185">Reference proteome</keyword>
<dbReference type="SUPFAM" id="SSF51430">
    <property type="entry name" value="NAD(P)-linked oxidoreductase"/>
    <property type="match status" value="1"/>
</dbReference>
<keyword evidence="1" id="KW-0560">Oxidoreductase</keyword>
<dbReference type="Pfam" id="PF00248">
    <property type="entry name" value="Aldo_ket_red"/>
    <property type="match status" value="1"/>
</dbReference>
<dbReference type="InterPro" id="IPR036812">
    <property type="entry name" value="NAD(P)_OxRdtase_dom_sf"/>
</dbReference>
<gene>
    <name evidence="3" type="ORF">C0081_15675</name>
</gene>
<dbReference type="AlphaFoldDB" id="A0A2N5XPH2"/>
<evidence type="ECO:0000259" key="2">
    <source>
        <dbReference type="Pfam" id="PF00248"/>
    </source>
</evidence>
<dbReference type="RefSeq" id="WP_101534761.1">
    <property type="nucleotide sequence ID" value="NZ_JBFHIU010000060.1"/>
</dbReference>
<dbReference type="EMBL" id="PKUQ01000031">
    <property type="protein sequence ID" value="PLW76327.1"/>
    <property type="molecule type" value="Genomic_DNA"/>
</dbReference>
<accession>A0A2N5XPH2</accession>
<dbReference type="CDD" id="cd19094">
    <property type="entry name" value="AKR_Tas-like"/>
    <property type="match status" value="1"/>
</dbReference>
<dbReference type="GO" id="GO:0016491">
    <property type="term" value="F:oxidoreductase activity"/>
    <property type="evidence" value="ECO:0007669"/>
    <property type="project" value="UniProtKB-KW"/>
</dbReference>
<feature type="domain" description="NADP-dependent oxidoreductase" evidence="2">
    <location>
        <begin position="16"/>
        <end position="341"/>
    </location>
</feature>
<dbReference type="InterPro" id="IPR050523">
    <property type="entry name" value="AKR_Detox_Biosynth"/>
</dbReference>
<dbReference type="InterPro" id="IPR023210">
    <property type="entry name" value="NADP_OxRdtase_dom"/>
</dbReference>
<name>A0A2N5XPH2_9HYPH</name>
<comment type="caution">
    <text evidence="3">The sequence shown here is derived from an EMBL/GenBank/DDBJ whole genome shotgun (WGS) entry which is preliminary data.</text>
</comment>
<dbReference type="OrthoDB" id="9803483at2"/>
<organism evidence="3 4">
    <name type="scientific">Cohaesibacter celericrescens</name>
    <dbReference type="NCBI Taxonomy" id="2067669"/>
    <lineage>
        <taxon>Bacteria</taxon>
        <taxon>Pseudomonadati</taxon>
        <taxon>Pseudomonadota</taxon>
        <taxon>Alphaproteobacteria</taxon>
        <taxon>Hyphomicrobiales</taxon>
        <taxon>Cohaesibacteraceae</taxon>
    </lineage>
</organism>
<dbReference type="PANTHER" id="PTHR43364:SF4">
    <property type="entry name" value="NAD(P)-LINKED OXIDOREDUCTASE SUPERFAMILY PROTEIN"/>
    <property type="match status" value="1"/>
</dbReference>
<sequence length="351" mass="38913">MEKRKLGRTDLDVTSLCLGTMTWGEQNTKAEAYEQLDYAVDQGINFIDAAELYPVPSKAETQGRTEEIIGDWMADRGNRSDIIMATKVIGRSSGTWFRDGGVLGRLNRDQIHEAVNKSLKRLKTDYIDLYQIHWPDRNVTQFGSNPTIYTHPADAEDEVEIAETMAAMQELVDAGKIRHLGLSNESGWGTMNYLREADAGTGPRVVSVQNAYSLLNRTFEVNMAEVAMRENVGLLAYSVLGQGFITGKYLDGKTPEGTRMALFKNFGARYRTIGADPAVRGYMKVAEDFGVDVAQMALAFATSRSFTTSTILGATKMDQLKTDIASQQLVITEEMEKAINDVHMLHSNPCP</sequence>
<dbReference type="Proteomes" id="UP000234881">
    <property type="component" value="Unassembled WGS sequence"/>
</dbReference>
<dbReference type="Gene3D" id="3.20.20.100">
    <property type="entry name" value="NADP-dependent oxidoreductase domain"/>
    <property type="match status" value="1"/>
</dbReference>
<evidence type="ECO:0000313" key="4">
    <source>
        <dbReference type="Proteomes" id="UP000234881"/>
    </source>
</evidence>
<proteinExistence type="predicted"/>
<evidence type="ECO:0000256" key="1">
    <source>
        <dbReference type="ARBA" id="ARBA00023002"/>
    </source>
</evidence>
<evidence type="ECO:0000313" key="3">
    <source>
        <dbReference type="EMBL" id="PLW76327.1"/>
    </source>
</evidence>
<dbReference type="PANTHER" id="PTHR43364">
    <property type="entry name" value="NADH-SPECIFIC METHYLGLYOXAL REDUCTASE-RELATED"/>
    <property type="match status" value="1"/>
</dbReference>